<dbReference type="Gene3D" id="2.60.40.10">
    <property type="entry name" value="Immunoglobulins"/>
    <property type="match status" value="1"/>
</dbReference>
<keyword evidence="1" id="KW-0378">Hydrolase</keyword>
<organism evidence="1">
    <name type="scientific">Mariniphaga anaerophila</name>
    <dbReference type="NCBI Taxonomy" id="1484053"/>
    <lineage>
        <taxon>Bacteria</taxon>
        <taxon>Pseudomonadati</taxon>
        <taxon>Bacteroidota</taxon>
        <taxon>Bacteroidia</taxon>
        <taxon>Marinilabiliales</taxon>
        <taxon>Prolixibacteraceae</taxon>
        <taxon>Mariniphaga</taxon>
    </lineage>
</organism>
<gene>
    <name evidence="1" type="ORF">ENN90_07075</name>
</gene>
<name>A0A831LB04_9BACT</name>
<keyword evidence="1" id="KW-0121">Carboxypeptidase</keyword>
<sequence length="183" mass="20853">MKTILLSGLVGVLGIIGFLFSPGEPVPGAEIYIRQEGQNQPAAFMQTGDNGKATFSHLTRGLYRIEVTLPQQSGKLMRGRDNINCELHVGYHNDKKQYFLREPEGFFTINYSKIKRLANKNVTPVYNLFYDNDVKVVEIGKFEVSGNNASFTLEMRAQKPKKFEKMVEKVKSDVEMLTIRNKW</sequence>
<dbReference type="SUPFAM" id="SSF49478">
    <property type="entry name" value="Cna protein B-type domain"/>
    <property type="match status" value="1"/>
</dbReference>
<protein>
    <submittedName>
        <fullName evidence="1">Carboxypeptidase regulatory-like domain-containing protein</fullName>
    </submittedName>
</protein>
<reference evidence="1" key="1">
    <citation type="journal article" date="2020" name="mSystems">
        <title>Genome- and Community-Level Interaction Insights into Carbon Utilization and Element Cycling Functions of Hydrothermarchaeota in Hydrothermal Sediment.</title>
        <authorList>
            <person name="Zhou Z."/>
            <person name="Liu Y."/>
            <person name="Xu W."/>
            <person name="Pan J."/>
            <person name="Luo Z.H."/>
            <person name="Li M."/>
        </authorList>
    </citation>
    <scope>NUCLEOTIDE SEQUENCE [LARGE SCALE GENOMIC DNA]</scope>
    <source>
        <strain evidence="1">SpSt-1217</strain>
    </source>
</reference>
<comment type="caution">
    <text evidence="1">The sequence shown here is derived from an EMBL/GenBank/DDBJ whole genome shotgun (WGS) entry which is preliminary data.</text>
</comment>
<accession>A0A831LB04</accession>
<proteinExistence type="predicted"/>
<dbReference type="Proteomes" id="UP000886047">
    <property type="component" value="Unassembled WGS sequence"/>
</dbReference>
<evidence type="ECO:0000313" key="1">
    <source>
        <dbReference type="EMBL" id="HDR51369.1"/>
    </source>
</evidence>
<dbReference type="AlphaFoldDB" id="A0A831LB04"/>
<keyword evidence="1" id="KW-0645">Protease</keyword>
<dbReference type="GO" id="GO:0004180">
    <property type="term" value="F:carboxypeptidase activity"/>
    <property type="evidence" value="ECO:0007669"/>
    <property type="project" value="UniProtKB-KW"/>
</dbReference>
<dbReference type="EMBL" id="DSDK01000388">
    <property type="protein sequence ID" value="HDR51369.1"/>
    <property type="molecule type" value="Genomic_DNA"/>
</dbReference>
<dbReference type="InterPro" id="IPR013783">
    <property type="entry name" value="Ig-like_fold"/>
</dbReference>